<evidence type="ECO:0000313" key="7">
    <source>
        <dbReference type="Proteomes" id="UP000494365"/>
    </source>
</evidence>
<dbReference type="RefSeq" id="WP_175152233.1">
    <property type="nucleotide sequence ID" value="NZ_CADIKK010000028.1"/>
</dbReference>
<dbReference type="InterPro" id="IPR036388">
    <property type="entry name" value="WH-like_DNA-bd_sf"/>
</dbReference>
<dbReference type="CDD" id="cd06170">
    <property type="entry name" value="LuxR_C_like"/>
    <property type="match status" value="1"/>
</dbReference>
<feature type="domain" description="HTH luxR-type" evidence="5">
    <location>
        <begin position="860"/>
        <end position="925"/>
    </location>
</feature>
<name>A0A6S7BHH0_9BURK</name>
<dbReference type="SUPFAM" id="SSF52540">
    <property type="entry name" value="P-loop containing nucleoside triphosphate hydrolases"/>
    <property type="match status" value="1"/>
</dbReference>
<accession>A0A6S7BHH0</accession>
<dbReference type="Pfam" id="PF13191">
    <property type="entry name" value="AAA_16"/>
    <property type="match status" value="1"/>
</dbReference>
<dbReference type="InterPro" id="IPR041664">
    <property type="entry name" value="AAA_16"/>
</dbReference>
<dbReference type="InterPro" id="IPR027417">
    <property type="entry name" value="P-loop_NTPase"/>
</dbReference>
<dbReference type="SMART" id="SM00421">
    <property type="entry name" value="HTH_LUXR"/>
    <property type="match status" value="1"/>
</dbReference>
<gene>
    <name evidence="6" type="primary">malT_2</name>
    <name evidence="6" type="ORF">LMG28614_05201</name>
</gene>
<dbReference type="InterPro" id="IPR000792">
    <property type="entry name" value="Tscrpt_reg_LuxR_C"/>
</dbReference>
<dbReference type="AlphaFoldDB" id="A0A6S7BHH0"/>
<keyword evidence="3" id="KW-0804">Transcription</keyword>
<evidence type="ECO:0000313" key="6">
    <source>
        <dbReference type="EMBL" id="CAB3800522.1"/>
    </source>
</evidence>
<evidence type="ECO:0000256" key="1">
    <source>
        <dbReference type="ARBA" id="ARBA00023015"/>
    </source>
</evidence>
<keyword evidence="7" id="KW-1185">Reference proteome</keyword>
<evidence type="ECO:0000259" key="5">
    <source>
        <dbReference type="PROSITE" id="PS50043"/>
    </source>
</evidence>
<dbReference type="InterPro" id="IPR016032">
    <property type="entry name" value="Sig_transdc_resp-reg_C-effctor"/>
</dbReference>
<reference evidence="6 7" key="1">
    <citation type="submission" date="2020-04" db="EMBL/GenBank/DDBJ databases">
        <authorList>
            <person name="De Canck E."/>
        </authorList>
    </citation>
    <scope>NUCLEOTIDE SEQUENCE [LARGE SCALE GENOMIC DNA]</scope>
    <source>
        <strain evidence="6 7">LMG 28614</strain>
    </source>
</reference>
<dbReference type="Gene3D" id="1.25.40.10">
    <property type="entry name" value="Tetratricopeptide repeat domain"/>
    <property type="match status" value="1"/>
</dbReference>
<dbReference type="GO" id="GO:0003677">
    <property type="term" value="F:DNA binding"/>
    <property type="evidence" value="ECO:0007669"/>
    <property type="project" value="UniProtKB-KW"/>
</dbReference>
<proteinExistence type="predicted"/>
<dbReference type="SUPFAM" id="SSF46894">
    <property type="entry name" value="C-terminal effector domain of the bipartite response regulators"/>
    <property type="match status" value="1"/>
</dbReference>
<keyword evidence="1" id="KW-0805">Transcription regulation</keyword>
<sequence length="928" mass="104173">MTGAIQNIASITTTKLRPPRQRRQLLKRERLMRDFVRNGDRRLVLVTAPAGYGKSSLLSQIYESLLTQRHRVAWINIDRDDNDLVRFYRHLWQAMHLSGAMSETLESSIVGQINGITYLPSVTALKEELLNKLSALHERLFIFFDDFHLIEEPDVLSLLGSILTASLDKVHIVIACRHMSAQPNLPLARLRVIGEVFELSSNDLAFSDDETKAFIDATGGPIISPAQAERLRKKTEGWVASLQMAAIAMRTSGDVQSFLDEFSGADRNIEDFLMEEVVLHLPQELREFLLATSILEKFNADLADFVLNRHGSRLIIDCLESLNLFLLSLDRDRIWYRYHHLFAELLQKRLNERQPESAIEYHRRAANWLEAHGYTTDAIGHAFSIGDNLRAGQLLDAGCTGLFASGQTAILKTYASKLPAEIANALPTLQLELAFENSILWNFAEAKQSLERVRQLLYSGPQCAAEEDGRDDILNEHSLLIKLEHREVMLKVITDDLVGALRAGSVWNERFGECDLFMNGSVAIAMIICRRESYDCELTLAEAETIRQQLIAAGARYGNVFLDTVMGGTSFMCGDLSAAERSLREAKRLADKILGERSTLSSMPGVQLAQVLYEEDRLEEAQQLIDECNETSPAFGVVDSVIARHLTTASLARTRRNFSDAHAALDVATHIADRYTLPRVHAHVLAERIRLLISDGQYREAERISLSRRYAEGLRTVSPSGQVDTTKEQFAIAHIRLACERGELADSINLLRRWIAWTRDRRCYRSSIRLLPLLTRLYVRAGESNAARRSLTEALYLGSSGPFIRSIIDEGIVVSELLEELLSNTASTESLPADYTNVIARAAGIDPRSSRVSDTPSPPTTEQSGALSEREIEILRLTARSLDTGEIAETLGLADSTVKWYWRKLFEKFGVHRRAAVVRLARQRGLIP</sequence>
<dbReference type="Pfam" id="PF17874">
    <property type="entry name" value="TPR_MalT"/>
    <property type="match status" value="1"/>
</dbReference>
<feature type="compositionally biased region" description="Polar residues" evidence="4">
    <location>
        <begin position="850"/>
        <end position="866"/>
    </location>
</feature>
<feature type="region of interest" description="Disordered" evidence="4">
    <location>
        <begin position="846"/>
        <end position="867"/>
    </location>
</feature>
<dbReference type="SUPFAM" id="SSF48452">
    <property type="entry name" value="TPR-like"/>
    <property type="match status" value="1"/>
</dbReference>
<dbReference type="Pfam" id="PF25873">
    <property type="entry name" value="WHD_MalT"/>
    <property type="match status" value="1"/>
</dbReference>
<dbReference type="Gene3D" id="1.10.10.10">
    <property type="entry name" value="Winged helix-like DNA-binding domain superfamily/Winged helix DNA-binding domain"/>
    <property type="match status" value="1"/>
</dbReference>
<protein>
    <submittedName>
        <fullName evidence="6">HTH-type transcriptional regulator MalT</fullName>
    </submittedName>
</protein>
<dbReference type="PROSITE" id="PS50043">
    <property type="entry name" value="HTH_LUXR_2"/>
    <property type="match status" value="1"/>
</dbReference>
<dbReference type="Proteomes" id="UP000494365">
    <property type="component" value="Unassembled WGS sequence"/>
</dbReference>
<dbReference type="PANTHER" id="PTHR44688">
    <property type="entry name" value="DNA-BINDING TRANSCRIPTIONAL ACTIVATOR DEVR_DOSR"/>
    <property type="match status" value="1"/>
</dbReference>
<dbReference type="GO" id="GO:0006355">
    <property type="term" value="P:regulation of DNA-templated transcription"/>
    <property type="evidence" value="ECO:0007669"/>
    <property type="project" value="InterPro"/>
</dbReference>
<dbReference type="Pfam" id="PF00196">
    <property type="entry name" value="GerE"/>
    <property type="match status" value="1"/>
</dbReference>
<dbReference type="PANTHER" id="PTHR44688:SF16">
    <property type="entry name" value="DNA-BINDING TRANSCRIPTIONAL ACTIVATOR DEVR_DOSR"/>
    <property type="match status" value="1"/>
</dbReference>
<dbReference type="EMBL" id="CADIKK010000028">
    <property type="protein sequence ID" value="CAB3800522.1"/>
    <property type="molecule type" value="Genomic_DNA"/>
</dbReference>
<evidence type="ECO:0000256" key="4">
    <source>
        <dbReference type="SAM" id="MobiDB-lite"/>
    </source>
</evidence>
<dbReference type="InterPro" id="IPR041617">
    <property type="entry name" value="TPR_MalT"/>
</dbReference>
<keyword evidence="2" id="KW-0238">DNA-binding</keyword>
<dbReference type="Gene3D" id="3.40.50.300">
    <property type="entry name" value="P-loop containing nucleotide triphosphate hydrolases"/>
    <property type="match status" value="1"/>
</dbReference>
<organism evidence="6 7">
    <name type="scientific">Paraburkholderia ultramafica</name>
    <dbReference type="NCBI Taxonomy" id="1544867"/>
    <lineage>
        <taxon>Bacteria</taxon>
        <taxon>Pseudomonadati</taxon>
        <taxon>Pseudomonadota</taxon>
        <taxon>Betaproteobacteria</taxon>
        <taxon>Burkholderiales</taxon>
        <taxon>Burkholderiaceae</taxon>
        <taxon>Paraburkholderia</taxon>
    </lineage>
</organism>
<evidence type="ECO:0000256" key="3">
    <source>
        <dbReference type="ARBA" id="ARBA00023163"/>
    </source>
</evidence>
<dbReference type="InterPro" id="IPR011990">
    <property type="entry name" value="TPR-like_helical_dom_sf"/>
</dbReference>
<dbReference type="InterPro" id="IPR059106">
    <property type="entry name" value="WHD_MalT"/>
</dbReference>
<evidence type="ECO:0000256" key="2">
    <source>
        <dbReference type="ARBA" id="ARBA00023125"/>
    </source>
</evidence>